<dbReference type="PATRIC" id="fig|1182568.3.peg.973"/>
<feature type="chain" id="PRO_5008000474" evidence="1">
    <location>
        <begin position="18"/>
        <end position="383"/>
    </location>
</feature>
<gene>
    <name evidence="2" type="ORF">SU48_04675</name>
</gene>
<dbReference type="AlphaFoldDB" id="A0A172T823"/>
<organism evidence="2 3">
    <name type="scientific">Deinococcus puniceus</name>
    <dbReference type="NCBI Taxonomy" id="1182568"/>
    <lineage>
        <taxon>Bacteria</taxon>
        <taxon>Thermotogati</taxon>
        <taxon>Deinococcota</taxon>
        <taxon>Deinococci</taxon>
        <taxon>Deinococcales</taxon>
        <taxon>Deinococcaceae</taxon>
        <taxon>Deinococcus</taxon>
    </lineage>
</organism>
<feature type="signal peptide" evidence="1">
    <location>
        <begin position="1"/>
        <end position="17"/>
    </location>
</feature>
<name>A0A172T823_9DEIO</name>
<protein>
    <submittedName>
        <fullName evidence="2">Uncharacterized protein</fullName>
    </submittedName>
</protein>
<proteinExistence type="predicted"/>
<keyword evidence="1" id="KW-0732">Signal</keyword>
<evidence type="ECO:0000313" key="2">
    <source>
        <dbReference type="EMBL" id="ANE43178.1"/>
    </source>
</evidence>
<evidence type="ECO:0000313" key="3">
    <source>
        <dbReference type="Proteomes" id="UP000077363"/>
    </source>
</evidence>
<sequence length="383" mass="41067">MKFFWPLLLLPASFALAATPNEENIVFNAYMDAKNGGQSLDRGLIGDAVEQYASCAKLLDAALKANPALGSEQVPNSNPVHTVKYVSDYCADAYKTYQPLDNPEVQAVQYQIKSAFRKAWPAALENAYNDAVRAQLLTDCAKVVRNGLKLYPDLSDLPVDGGSVTIEDAGKDCEARLVGAQKVVGAANGTALTELGKLKSTYEGYLKTYEKAAARPGKTDVDVLLKFRDLRSAAHLLADVASIIEETATKSTLPGTTKLGNTTVKALVDATEASRAKAEAAVKAIKPAADRIFDKQYAQLVAAMPKQAGGERLKIFTRQGIPADWNGGPVFSKYGIYSADGVALAKDIATATKWFYGANSSGCTYIYTFNKNVVVKVEKPIGC</sequence>
<dbReference type="STRING" id="1182568.SU48_04675"/>
<dbReference type="OrthoDB" id="9819855at2"/>
<dbReference type="EMBL" id="CP011387">
    <property type="protein sequence ID" value="ANE43178.1"/>
    <property type="molecule type" value="Genomic_DNA"/>
</dbReference>
<dbReference type="KEGG" id="dpu:SU48_04675"/>
<evidence type="ECO:0000256" key="1">
    <source>
        <dbReference type="SAM" id="SignalP"/>
    </source>
</evidence>
<keyword evidence="3" id="KW-1185">Reference proteome</keyword>
<reference evidence="2 3" key="1">
    <citation type="submission" date="2015-01" db="EMBL/GenBank/DDBJ databases">
        <title>Deinococcus puniceus/DY1/ whole genome sequencing.</title>
        <authorList>
            <person name="Kim M.K."/>
            <person name="Srinivasan S."/>
            <person name="Lee J.-J."/>
        </authorList>
    </citation>
    <scope>NUCLEOTIDE SEQUENCE [LARGE SCALE GENOMIC DNA]</scope>
    <source>
        <strain evidence="2 3">DY1</strain>
    </source>
</reference>
<dbReference type="Proteomes" id="UP000077363">
    <property type="component" value="Chromosome"/>
</dbReference>
<accession>A0A172T823</accession>